<dbReference type="Proteomes" id="UP000637788">
    <property type="component" value="Unassembled WGS sequence"/>
</dbReference>
<dbReference type="EMBL" id="BMPQ01000002">
    <property type="protein sequence ID" value="GGK50119.1"/>
    <property type="molecule type" value="Genomic_DNA"/>
</dbReference>
<keyword evidence="2" id="KW-1185">Reference proteome</keyword>
<dbReference type="InterPro" id="IPR036390">
    <property type="entry name" value="WH_DNA-bd_sf"/>
</dbReference>
<comment type="caution">
    <text evidence="1">The sequence shown here is derived from an EMBL/GenBank/DDBJ whole genome shotgun (WGS) entry which is preliminary data.</text>
</comment>
<protein>
    <recommendedName>
        <fullName evidence="3">ATPase</fullName>
    </recommendedName>
</protein>
<reference evidence="1" key="1">
    <citation type="journal article" date="2014" name="Int. J. Syst. Evol. Microbiol.">
        <title>Complete genome sequence of Corynebacterium casei LMG S-19264T (=DSM 44701T), isolated from a smear-ripened cheese.</title>
        <authorList>
            <consortium name="US DOE Joint Genome Institute (JGI-PGF)"/>
            <person name="Walter F."/>
            <person name="Albersmeier A."/>
            <person name="Kalinowski J."/>
            <person name="Ruckert C."/>
        </authorList>
    </citation>
    <scope>NUCLEOTIDE SEQUENCE</scope>
    <source>
        <strain evidence="1">JCM 3035</strain>
    </source>
</reference>
<dbReference type="PANTHER" id="PTHR34704:SF1">
    <property type="entry name" value="ATPASE"/>
    <property type="match status" value="1"/>
</dbReference>
<name>A0A917QHJ4_9ACTN</name>
<sequence length="510" mass="56383">MYFREMYFPKCSLETTVRRPTRDLPKPSDMFDRDWEWSELTAFAADEGPEATMAVVSGRRRQGKSFLLDSLARAAGGFYFCAYEATEAESLRRFGEELGQYTGSIAPMRFDRWEQAIDALLALGKERPLPVVIDEFPYLARATPSLPSIVQVAYGPRRPERLQSRTRLLLCGSSLAFMGKLLSGTSPLRGRAGLELIVQPLDFRQAAAFWGIDDPRLALLVHSVVGGTPAYRKEFVRDDVPADLDDFDAWVCRTALSPRSPLYREARYLLADESDLRDRALYHSVLAALASGNATAGGIAGCLERPTSDITHPLTVLQDCGLVRREVDAFRKNRSVYRVGEPLIAFDHAISRPKLPLLDRGLADQVWESSRARFLSAVVGPHFEQICREWVAHFAAPETFGGMPIDVSYGTVPDPAAQTSHEIDVVVRGAVGQDNGVLLSLGEAKWDQVMGVGHLDRLRRVESLLAGRGTDTSAVRLTCYSGAGFTDDLRAAAAKGEVVLVDLQRLYRGE</sequence>
<proteinExistence type="predicted"/>
<dbReference type="SUPFAM" id="SSF52540">
    <property type="entry name" value="P-loop containing nucleoside triphosphate hydrolases"/>
    <property type="match status" value="1"/>
</dbReference>
<dbReference type="Gene3D" id="3.40.50.300">
    <property type="entry name" value="P-loop containing nucleotide triphosphate hydrolases"/>
    <property type="match status" value="1"/>
</dbReference>
<evidence type="ECO:0008006" key="3">
    <source>
        <dbReference type="Google" id="ProtNLM"/>
    </source>
</evidence>
<reference evidence="1" key="2">
    <citation type="submission" date="2020-09" db="EMBL/GenBank/DDBJ databases">
        <authorList>
            <person name="Sun Q."/>
            <person name="Ohkuma M."/>
        </authorList>
    </citation>
    <scope>NUCLEOTIDE SEQUENCE</scope>
    <source>
        <strain evidence="1">JCM 3035</strain>
    </source>
</reference>
<accession>A0A917QHJ4</accession>
<organism evidence="1 2">
    <name type="scientific">Streptomyces flaveus</name>
    <dbReference type="NCBI Taxonomy" id="66370"/>
    <lineage>
        <taxon>Bacteria</taxon>
        <taxon>Bacillati</taxon>
        <taxon>Actinomycetota</taxon>
        <taxon>Actinomycetes</taxon>
        <taxon>Kitasatosporales</taxon>
        <taxon>Streptomycetaceae</taxon>
        <taxon>Streptomyces</taxon>
        <taxon>Streptomyces aurantiacus group</taxon>
    </lineage>
</organism>
<gene>
    <name evidence="1" type="ORF">GCM10010094_07880</name>
</gene>
<dbReference type="InterPro" id="IPR027417">
    <property type="entry name" value="P-loop_NTPase"/>
</dbReference>
<dbReference type="SUPFAM" id="SSF46785">
    <property type="entry name" value="Winged helix' DNA-binding domain"/>
    <property type="match status" value="1"/>
</dbReference>
<evidence type="ECO:0000313" key="2">
    <source>
        <dbReference type="Proteomes" id="UP000637788"/>
    </source>
</evidence>
<dbReference type="PANTHER" id="PTHR34704">
    <property type="entry name" value="ATPASE"/>
    <property type="match status" value="1"/>
</dbReference>
<dbReference type="AlphaFoldDB" id="A0A917QHJ4"/>
<evidence type="ECO:0000313" key="1">
    <source>
        <dbReference type="EMBL" id="GGK50119.1"/>
    </source>
</evidence>